<dbReference type="RefSeq" id="XP_003006255.1">
    <property type="nucleotide sequence ID" value="XM_003006209.1"/>
</dbReference>
<dbReference type="STRING" id="526221.C9SG85"/>
<feature type="region of interest" description="Disordered" evidence="7">
    <location>
        <begin position="1"/>
        <end position="59"/>
    </location>
</feature>
<dbReference type="OMA" id="RTAHNNR"/>
<name>C9SG85_VERA1</name>
<dbReference type="InterPro" id="IPR036322">
    <property type="entry name" value="WD40_repeat_dom_sf"/>
</dbReference>
<dbReference type="PROSITE" id="PS50082">
    <property type="entry name" value="WD_REPEATS_2"/>
    <property type="match status" value="2"/>
</dbReference>
<evidence type="ECO:0000256" key="1">
    <source>
        <dbReference type="ARBA" id="ARBA00004906"/>
    </source>
</evidence>
<proteinExistence type="inferred from homology"/>
<evidence type="ECO:0000313" key="8">
    <source>
        <dbReference type="EMBL" id="EEY18099.1"/>
    </source>
</evidence>
<reference evidence="9" key="1">
    <citation type="journal article" date="2011" name="PLoS Pathog.">
        <title>Comparative genomics yields insights into niche adaptation of plant vascular wilt pathogens.</title>
        <authorList>
            <person name="Klosterman S.J."/>
            <person name="Subbarao K.V."/>
            <person name="Kang S."/>
            <person name="Veronese P."/>
            <person name="Gold S.E."/>
            <person name="Thomma B.P.H.J."/>
            <person name="Chen Z."/>
            <person name="Henrissat B."/>
            <person name="Lee Y.-H."/>
            <person name="Park J."/>
            <person name="Garcia-Pedrajas M.D."/>
            <person name="Barbara D.J."/>
            <person name="Anchieta A."/>
            <person name="de Jonge R."/>
            <person name="Santhanam P."/>
            <person name="Maruthachalam K."/>
            <person name="Atallah Z."/>
            <person name="Amyotte S.G."/>
            <person name="Paz Z."/>
            <person name="Inderbitzin P."/>
            <person name="Hayes R.J."/>
            <person name="Heiman D.I."/>
            <person name="Young S."/>
            <person name="Zeng Q."/>
            <person name="Engels R."/>
            <person name="Galagan J."/>
            <person name="Cuomo C.A."/>
            <person name="Dobinson K.F."/>
            <person name="Ma L.-J."/>
        </authorList>
    </citation>
    <scope>NUCLEOTIDE SEQUENCE [LARGE SCALE GENOMIC DNA]</scope>
    <source>
        <strain evidence="9">VaMs.102 / ATCC MYA-4576 / FGSC 10136</strain>
    </source>
</reference>
<dbReference type="Pfam" id="PF00400">
    <property type="entry name" value="WD40"/>
    <property type="match status" value="3"/>
</dbReference>
<dbReference type="Proteomes" id="UP000008698">
    <property type="component" value="Unassembled WGS sequence"/>
</dbReference>
<feature type="region of interest" description="Disordered" evidence="7">
    <location>
        <begin position="128"/>
        <end position="167"/>
    </location>
</feature>
<dbReference type="InterPro" id="IPR019775">
    <property type="entry name" value="WD40_repeat_CS"/>
</dbReference>
<dbReference type="OrthoDB" id="2096344at2759"/>
<dbReference type="PROSITE" id="PS00678">
    <property type="entry name" value="WD_REPEATS_1"/>
    <property type="match status" value="1"/>
</dbReference>
<dbReference type="InterPro" id="IPR015943">
    <property type="entry name" value="WD40/YVTN_repeat-like_dom_sf"/>
</dbReference>
<keyword evidence="2 6" id="KW-0853">WD repeat</keyword>
<dbReference type="InterPro" id="IPR001680">
    <property type="entry name" value="WD40_rpt"/>
</dbReference>
<evidence type="ECO:0000256" key="2">
    <source>
        <dbReference type="ARBA" id="ARBA00022574"/>
    </source>
</evidence>
<dbReference type="GO" id="GO:0030674">
    <property type="term" value="F:protein-macromolecule adaptor activity"/>
    <property type="evidence" value="ECO:0007669"/>
    <property type="project" value="TreeGrafter"/>
</dbReference>
<feature type="repeat" description="WD" evidence="6">
    <location>
        <begin position="621"/>
        <end position="652"/>
    </location>
</feature>
<dbReference type="GeneID" id="9534898"/>
<accession>C9SG85</accession>
<evidence type="ECO:0000313" key="9">
    <source>
        <dbReference type="Proteomes" id="UP000008698"/>
    </source>
</evidence>
<dbReference type="Gene3D" id="2.130.10.10">
    <property type="entry name" value="YVTN repeat-like/Quinoprotein amine dehydrogenase"/>
    <property type="match status" value="2"/>
</dbReference>
<keyword evidence="4" id="KW-0833">Ubl conjugation pathway</keyword>
<dbReference type="PANTHER" id="PTHR22852">
    <property type="entry name" value="LETHAL 2 DENTICLELESS PROTEIN RETINOIC ACID-REGULATED NUCLEAR MATRIX-ASSOCIATED PROTEIN"/>
    <property type="match status" value="1"/>
</dbReference>
<evidence type="ECO:0000256" key="4">
    <source>
        <dbReference type="ARBA" id="ARBA00022786"/>
    </source>
</evidence>
<dbReference type="SMART" id="SM00320">
    <property type="entry name" value="WD40"/>
    <property type="match status" value="5"/>
</dbReference>
<feature type="compositionally biased region" description="Basic and acidic residues" evidence="7">
    <location>
        <begin position="136"/>
        <end position="147"/>
    </location>
</feature>
<dbReference type="EMBL" id="DS985217">
    <property type="protein sequence ID" value="EEY18099.1"/>
    <property type="molecule type" value="Genomic_DNA"/>
</dbReference>
<dbReference type="HOGENOM" id="CLU_018451_0_0_1"/>
<dbReference type="eggNOG" id="KOG0321">
    <property type="taxonomic scope" value="Eukaryota"/>
</dbReference>
<dbReference type="PANTHER" id="PTHR22852:SF0">
    <property type="entry name" value="DENTICLELESS PROTEIN HOMOLOG"/>
    <property type="match status" value="1"/>
</dbReference>
<dbReference type="GO" id="GO:0043161">
    <property type="term" value="P:proteasome-mediated ubiquitin-dependent protein catabolic process"/>
    <property type="evidence" value="ECO:0007669"/>
    <property type="project" value="TreeGrafter"/>
</dbReference>
<keyword evidence="3" id="KW-0677">Repeat</keyword>
<dbReference type="InterPro" id="IPR051865">
    <property type="entry name" value="WD-repeat_CDT2_adapter"/>
</dbReference>
<feature type="region of interest" description="Disordered" evidence="7">
    <location>
        <begin position="582"/>
        <end position="606"/>
    </location>
</feature>
<comment type="similarity">
    <text evidence="5">Belongs to the WD repeat cdt2 family.</text>
</comment>
<dbReference type="AlphaFoldDB" id="C9SG85"/>
<feature type="compositionally biased region" description="Polar residues" evidence="7">
    <location>
        <begin position="158"/>
        <end position="167"/>
    </location>
</feature>
<feature type="compositionally biased region" description="Basic and acidic residues" evidence="7">
    <location>
        <begin position="582"/>
        <end position="596"/>
    </location>
</feature>
<feature type="compositionally biased region" description="Low complexity" evidence="7">
    <location>
        <begin position="597"/>
        <end position="606"/>
    </location>
</feature>
<evidence type="ECO:0000256" key="3">
    <source>
        <dbReference type="ARBA" id="ARBA00022737"/>
    </source>
</evidence>
<feature type="repeat" description="WD" evidence="6">
    <location>
        <begin position="352"/>
        <end position="389"/>
    </location>
</feature>
<dbReference type="SUPFAM" id="SSF50978">
    <property type="entry name" value="WD40 repeat-like"/>
    <property type="match status" value="1"/>
</dbReference>
<sequence length="707" mass="77360">MSSSRTWGRAMASPPPSDGHIPSSPSTMMPPSSPIQDGSSRKRSRRERREPTITPRKFRRFFTPRSERLAIPFDARSILGESSESALNAAHLTSPASTLEDKLDSRSVDFNVDVPQDARRKTLNLFGGSIDYNNASRRDSGETLPDARKRRRTEASDLLSSPSIGSVRTSNLTAHNLRALGAQTRSGSTLGFESKLAQSSHAGSSDAMMLGYKPKPVMKLRNRGFAAQLLLREQGITPRPGLERIDCPAHDVYTCTSSLGRGHTIPFSLASCHTTPLTAVGDEEGFIRLFDTKSVPAHVSEPTKVKIAVQAHNNAIMDLAFSHNDLRLATACGDHSGKIMDVMSQSIAVELNHGQYQAMRRVKFQPGQANGDVLATSDRDGTIQIWDIRCSTSPAVSFTTIGPRGPIARDRDLPPSRTRPLNTMLEAHVRVVEGETRGASVTALEWLPAGREHLLLSASEANSCIKLWDTRYVTSSNRAATPLSATATPSTHAWRPYGPDVHVPQFRRSRLYASARQHDLPPWSGPPLRLPPPALTVGSFYVRSALRTVGTGNGPELLAVGSATSSAILFPTDERFLREKWDRESHDPNHDWDASARRPGPSSGAAAAARIPMVHNGTQLADGHQREVTGLSWSNEGKLVTVSDDYTVRHWQEDACEGAGDRNEDVPRDARDLRTCGGFGRKRWMAGWARTEEGASWDDDDDDHSEC</sequence>
<protein>
    <submittedName>
        <fullName evidence="8">WD repeat-containing protein</fullName>
    </submittedName>
</protein>
<keyword evidence="9" id="KW-1185">Reference proteome</keyword>
<dbReference type="KEGG" id="val:VDBG_04208"/>
<evidence type="ECO:0000256" key="6">
    <source>
        <dbReference type="PROSITE-ProRule" id="PRU00221"/>
    </source>
</evidence>
<gene>
    <name evidence="8" type="ORF">VDBG_04208</name>
</gene>
<comment type="pathway">
    <text evidence="1">Protein modification; protein ubiquitination.</text>
</comment>
<evidence type="ECO:0000256" key="5">
    <source>
        <dbReference type="ARBA" id="ARBA00038344"/>
    </source>
</evidence>
<dbReference type="GO" id="GO:0005634">
    <property type="term" value="C:nucleus"/>
    <property type="evidence" value="ECO:0007669"/>
    <property type="project" value="TreeGrafter"/>
</dbReference>
<organism evidence="9">
    <name type="scientific">Verticillium alfalfae (strain VaMs.102 / ATCC MYA-4576 / FGSC 10136)</name>
    <name type="common">Verticillium wilt of alfalfa</name>
    <name type="synonym">Verticillium albo-atrum</name>
    <dbReference type="NCBI Taxonomy" id="526221"/>
    <lineage>
        <taxon>Eukaryota</taxon>
        <taxon>Fungi</taxon>
        <taxon>Dikarya</taxon>
        <taxon>Ascomycota</taxon>
        <taxon>Pezizomycotina</taxon>
        <taxon>Sordariomycetes</taxon>
        <taxon>Hypocreomycetidae</taxon>
        <taxon>Glomerellales</taxon>
        <taxon>Plectosphaerellaceae</taxon>
        <taxon>Verticillium</taxon>
    </lineage>
</organism>
<evidence type="ECO:0000256" key="7">
    <source>
        <dbReference type="SAM" id="MobiDB-lite"/>
    </source>
</evidence>